<evidence type="ECO:0000313" key="1">
    <source>
        <dbReference type="EMBL" id="AKH46109.1"/>
    </source>
</evidence>
<sequence length="51" mass="6100">MILQIIMQIIIKARSVPRCRKTRKCEQGRLVRWRLARENIANKLRANKLVI</sequence>
<organism evidence="1">
    <name type="scientific">uncultured marine virus</name>
    <dbReference type="NCBI Taxonomy" id="186617"/>
    <lineage>
        <taxon>Viruses</taxon>
        <taxon>environmental samples</taxon>
    </lineage>
</organism>
<dbReference type="EMBL" id="KR029579">
    <property type="protein sequence ID" value="AKH46109.1"/>
    <property type="molecule type" value="Genomic_DNA"/>
</dbReference>
<name>A0A0F7L0N8_9VIRU</name>
<reference evidence="1" key="2">
    <citation type="submission" date="2015-03" db="EMBL/GenBank/DDBJ databases">
        <authorList>
            <person name="Chow C.-E.T."/>
            <person name="Winget D.M."/>
            <person name="White R.A.III."/>
            <person name="Hallam S.J."/>
            <person name="Suttle C.A."/>
        </authorList>
    </citation>
    <scope>NUCLEOTIDE SEQUENCE</scope>
    <source>
        <strain evidence="1">Anoxic3_4</strain>
    </source>
</reference>
<proteinExistence type="predicted"/>
<reference evidence="1" key="1">
    <citation type="journal article" date="2015" name="Front. Microbiol.">
        <title>Combining genomic sequencing methods to explore viral diversity and reveal potential virus-host interactions.</title>
        <authorList>
            <person name="Chow C.E."/>
            <person name="Winget D.M."/>
            <person name="White R.A.III."/>
            <person name="Hallam S.J."/>
            <person name="Suttle C.A."/>
        </authorList>
    </citation>
    <scope>NUCLEOTIDE SEQUENCE</scope>
    <source>
        <strain evidence="1">Anoxic3_4</strain>
    </source>
</reference>
<accession>A0A0F7L0N8</accession>
<protein>
    <submittedName>
        <fullName evidence="1">Uncharacterized protein</fullName>
    </submittedName>
</protein>